<dbReference type="SMART" id="SM00904">
    <property type="entry name" value="Flavokinase"/>
    <property type="match status" value="1"/>
</dbReference>
<name>A0A1H9Y6S7_9GAMM</name>
<evidence type="ECO:0000256" key="8">
    <source>
        <dbReference type="ARBA" id="ARBA00022741"/>
    </source>
</evidence>
<comment type="function">
    <text evidence="1">Catalyzes the phosphorylation of riboflavin to FMN followed by the adenylation of FMN to FAD.</text>
</comment>
<dbReference type="PANTHER" id="PTHR22749:SF6">
    <property type="entry name" value="RIBOFLAVIN KINASE"/>
    <property type="match status" value="1"/>
</dbReference>
<comment type="catalytic activity">
    <reaction evidence="14 15">
        <text>FMN + ATP + H(+) = FAD + diphosphate</text>
        <dbReference type="Rhea" id="RHEA:17237"/>
        <dbReference type="ChEBI" id="CHEBI:15378"/>
        <dbReference type="ChEBI" id="CHEBI:30616"/>
        <dbReference type="ChEBI" id="CHEBI:33019"/>
        <dbReference type="ChEBI" id="CHEBI:57692"/>
        <dbReference type="ChEBI" id="CHEBI:58210"/>
        <dbReference type="EC" id="2.7.7.2"/>
    </reaction>
</comment>
<evidence type="ECO:0000256" key="15">
    <source>
        <dbReference type="PIRNR" id="PIRNR004491"/>
    </source>
</evidence>
<organism evidence="17 18">
    <name type="scientific">Thorsellia anophelis DSM 18579</name>
    <dbReference type="NCBI Taxonomy" id="1123402"/>
    <lineage>
        <taxon>Bacteria</taxon>
        <taxon>Pseudomonadati</taxon>
        <taxon>Pseudomonadota</taxon>
        <taxon>Gammaproteobacteria</taxon>
        <taxon>Enterobacterales</taxon>
        <taxon>Thorselliaceae</taxon>
        <taxon>Thorsellia</taxon>
    </lineage>
</organism>
<dbReference type="NCBIfam" id="NF004159">
    <property type="entry name" value="PRK05627.1-2"/>
    <property type="match status" value="1"/>
</dbReference>
<sequence length="330" mass="36774">MMQLIRGFNNCLSLAQSPQLSALKNGCALTIGNFDGVHLGHKALVDRLKQKAGDLPSVVMIFEPQPLEYFSPDKAPARLTHFRDKITALKSFKIDYVFCVPFNHHIAKLTAQEFVEDLLINVLNVKFLLIGDDFKFGANRQGDMAFLTHYADKQHFVVEALNTITLNEERISSTSIRKALMLDDLDHASSLLGRPYSISGRVIHGDKIGAQLGFPTANISMNRIKSAVNGVYAVHITGSDIEHLSGKSTLYGIANIGFRPTVAGKKHLLEVFIFDESFNLYGKHITVVLKHKIRSEQKFDGLEALKSQIQSDIEATRRYFGENDKNGSEN</sequence>
<dbReference type="Gene3D" id="2.40.30.30">
    <property type="entry name" value="Riboflavin kinase-like"/>
    <property type="match status" value="1"/>
</dbReference>
<evidence type="ECO:0000256" key="13">
    <source>
        <dbReference type="ARBA" id="ARBA00047880"/>
    </source>
</evidence>
<evidence type="ECO:0000256" key="12">
    <source>
        <dbReference type="ARBA" id="ARBA00023268"/>
    </source>
</evidence>
<dbReference type="Proteomes" id="UP000242642">
    <property type="component" value="Unassembled WGS sequence"/>
</dbReference>
<dbReference type="SUPFAM" id="SSF82114">
    <property type="entry name" value="Riboflavin kinase-like"/>
    <property type="match status" value="1"/>
</dbReference>
<feature type="domain" description="Riboflavin kinase" evidence="16">
    <location>
        <begin position="191"/>
        <end position="321"/>
    </location>
</feature>
<dbReference type="UniPathway" id="UPA00277">
    <property type="reaction ID" value="UER00407"/>
</dbReference>
<dbReference type="NCBIfam" id="NF004162">
    <property type="entry name" value="PRK05627.1-5"/>
    <property type="match status" value="1"/>
</dbReference>
<protein>
    <recommendedName>
        <fullName evidence="15">Riboflavin biosynthesis protein</fullName>
    </recommendedName>
    <domain>
        <recommendedName>
            <fullName evidence="15">Riboflavin kinase</fullName>
            <ecNumber evidence="15">2.7.1.26</ecNumber>
        </recommendedName>
        <alternativeName>
            <fullName evidence="15">Flavokinase</fullName>
        </alternativeName>
    </domain>
    <domain>
        <recommendedName>
            <fullName evidence="15">FMN adenylyltransferase</fullName>
            <ecNumber evidence="15">2.7.7.2</ecNumber>
        </recommendedName>
        <alternativeName>
            <fullName evidence="15">FAD pyrophosphorylase</fullName>
        </alternativeName>
        <alternativeName>
            <fullName evidence="15">FAD synthase</fullName>
        </alternativeName>
    </domain>
</protein>
<dbReference type="InterPro" id="IPR014729">
    <property type="entry name" value="Rossmann-like_a/b/a_fold"/>
</dbReference>
<evidence type="ECO:0000256" key="6">
    <source>
        <dbReference type="ARBA" id="ARBA00022679"/>
    </source>
</evidence>
<dbReference type="Pfam" id="PF06574">
    <property type="entry name" value="FAD_syn"/>
    <property type="match status" value="1"/>
</dbReference>
<evidence type="ECO:0000256" key="2">
    <source>
        <dbReference type="ARBA" id="ARBA00004726"/>
    </source>
</evidence>
<keyword evidence="8 15" id="KW-0547">Nucleotide-binding</keyword>
<evidence type="ECO:0000256" key="10">
    <source>
        <dbReference type="ARBA" id="ARBA00022827"/>
    </source>
</evidence>
<evidence type="ECO:0000313" key="18">
    <source>
        <dbReference type="Proteomes" id="UP000242642"/>
    </source>
</evidence>
<dbReference type="CDD" id="cd02064">
    <property type="entry name" value="FAD_synthetase_N"/>
    <property type="match status" value="1"/>
</dbReference>
<dbReference type="GO" id="GO:0008531">
    <property type="term" value="F:riboflavin kinase activity"/>
    <property type="evidence" value="ECO:0007669"/>
    <property type="project" value="UniProtKB-UniRule"/>
</dbReference>
<dbReference type="GO" id="GO:0009398">
    <property type="term" value="P:FMN biosynthetic process"/>
    <property type="evidence" value="ECO:0007669"/>
    <property type="project" value="UniProtKB-UniRule"/>
</dbReference>
<dbReference type="InterPro" id="IPR002606">
    <property type="entry name" value="Riboflavin_kinase_bac"/>
</dbReference>
<dbReference type="FunFam" id="3.40.50.620:FF:000021">
    <property type="entry name" value="Riboflavin biosynthesis protein"/>
    <property type="match status" value="1"/>
</dbReference>
<reference evidence="18" key="1">
    <citation type="submission" date="2016-10" db="EMBL/GenBank/DDBJ databases">
        <authorList>
            <person name="Varghese N."/>
            <person name="Submissions S."/>
        </authorList>
    </citation>
    <scope>NUCLEOTIDE SEQUENCE [LARGE SCALE GENOMIC DNA]</scope>
    <source>
        <strain evidence="18">DSM 18579</strain>
    </source>
</reference>
<dbReference type="GO" id="GO:0005524">
    <property type="term" value="F:ATP binding"/>
    <property type="evidence" value="ECO:0007669"/>
    <property type="project" value="UniProtKB-UniRule"/>
</dbReference>
<dbReference type="Gene3D" id="3.40.50.620">
    <property type="entry name" value="HUPs"/>
    <property type="match status" value="1"/>
</dbReference>
<keyword evidence="6 15" id="KW-0808">Transferase</keyword>
<keyword evidence="5 15" id="KW-0288">FMN</keyword>
<keyword evidence="4 15" id="KW-0285">Flavoprotein</keyword>
<keyword evidence="7 15" id="KW-0548">Nucleotidyltransferase</keyword>
<dbReference type="InterPro" id="IPR015865">
    <property type="entry name" value="Riboflavin_kinase_bac/euk"/>
</dbReference>
<dbReference type="PIRSF" id="PIRSF004491">
    <property type="entry name" value="FAD_Synth"/>
    <property type="match status" value="1"/>
</dbReference>
<accession>A0A1H9Y6S7</accession>
<evidence type="ECO:0000256" key="3">
    <source>
        <dbReference type="ARBA" id="ARBA00005201"/>
    </source>
</evidence>
<keyword evidence="18" id="KW-1185">Reference proteome</keyword>
<dbReference type="EC" id="2.7.1.26" evidence="15"/>
<dbReference type="InterPro" id="IPR015864">
    <property type="entry name" value="FAD_synthase"/>
</dbReference>
<evidence type="ECO:0000256" key="11">
    <source>
        <dbReference type="ARBA" id="ARBA00022840"/>
    </source>
</evidence>
<evidence type="ECO:0000256" key="9">
    <source>
        <dbReference type="ARBA" id="ARBA00022777"/>
    </source>
</evidence>
<keyword evidence="9 15" id="KW-0418">Kinase</keyword>
<dbReference type="NCBIfam" id="TIGR00083">
    <property type="entry name" value="ribF"/>
    <property type="match status" value="1"/>
</dbReference>
<dbReference type="GO" id="GO:0006747">
    <property type="term" value="P:FAD biosynthetic process"/>
    <property type="evidence" value="ECO:0007669"/>
    <property type="project" value="UniProtKB-UniRule"/>
</dbReference>
<evidence type="ECO:0000256" key="14">
    <source>
        <dbReference type="ARBA" id="ARBA00049494"/>
    </source>
</evidence>
<comment type="pathway">
    <text evidence="2 15">Cofactor biosynthesis; FAD biosynthesis; FAD from FMN: step 1/1.</text>
</comment>
<evidence type="ECO:0000256" key="4">
    <source>
        <dbReference type="ARBA" id="ARBA00022630"/>
    </source>
</evidence>
<keyword evidence="10 15" id="KW-0274">FAD</keyword>
<evidence type="ECO:0000256" key="7">
    <source>
        <dbReference type="ARBA" id="ARBA00022695"/>
    </source>
</evidence>
<comment type="pathway">
    <text evidence="3 15">Cofactor biosynthesis; FMN biosynthesis; FMN from riboflavin (ATP route): step 1/1.</text>
</comment>
<dbReference type="SUPFAM" id="SSF52374">
    <property type="entry name" value="Nucleotidylyl transferase"/>
    <property type="match status" value="1"/>
</dbReference>
<dbReference type="GO" id="GO:0003919">
    <property type="term" value="F:FMN adenylyltransferase activity"/>
    <property type="evidence" value="ECO:0007669"/>
    <property type="project" value="UniProtKB-UniRule"/>
</dbReference>
<dbReference type="Pfam" id="PF01687">
    <property type="entry name" value="Flavokinase"/>
    <property type="match status" value="1"/>
</dbReference>
<gene>
    <name evidence="17" type="ORF">SAMN02583745_00089</name>
</gene>
<dbReference type="EC" id="2.7.7.2" evidence="15"/>
<dbReference type="GO" id="GO:0009231">
    <property type="term" value="P:riboflavin biosynthetic process"/>
    <property type="evidence" value="ECO:0007669"/>
    <property type="project" value="InterPro"/>
</dbReference>
<comment type="similarity">
    <text evidence="15">Belongs to the ribF family.</text>
</comment>
<dbReference type="EMBL" id="FOHV01000001">
    <property type="protein sequence ID" value="SES64528.1"/>
    <property type="molecule type" value="Genomic_DNA"/>
</dbReference>
<dbReference type="PANTHER" id="PTHR22749">
    <property type="entry name" value="RIBOFLAVIN KINASE/FMN ADENYLYLTRANSFERASE"/>
    <property type="match status" value="1"/>
</dbReference>
<evidence type="ECO:0000259" key="16">
    <source>
        <dbReference type="SMART" id="SM00904"/>
    </source>
</evidence>
<dbReference type="STRING" id="1123402.SAMN02583745_00089"/>
<evidence type="ECO:0000313" key="17">
    <source>
        <dbReference type="EMBL" id="SES64528.1"/>
    </source>
</evidence>
<keyword evidence="11 15" id="KW-0067">ATP-binding</keyword>
<dbReference type="UniPathway" id="UPA00276">
    <property type="reaction ID" value="UER00406"/>
</dbReference>
<dbReference type="InterPro" id="IPR023465">
    <property type="entry name" value="Riboflavin_kinase_dom_sf"/>
</dbReference>
<dbReference type="NCBIfam" id="NF004163">
    <property type="entry name" value="PRK05627.1-6"/>
    <property type="match status" value="1"/>
</dbReference>
<dbReference type="InterPro" id="IPR023468">
    <property type="entry name" value="Riboflavin_kinase"/>
</dbReference>
<keyword evidence="12" id="KW-0511">Multifunctional enzyme</keyword>
<comment type="catalytic activity">
    <reaction evidence="13 15">
        <text>riboflavin + ATP = FMN + ADP + H(+)</text>
        <dbReference type="Rhea" id="RHEA:14357"/>
        <dbReference type="ChEBI" id="CHEBI:15378"/>
        <dbReference type="ChEBI" id="CHEBI:30616"/>
        <dbReference type="ChEBI" id="CHEBI:57986"/>
        <dbReference type="ChEBI" id="CHEBI:58210"/>
        <dbReference type="ChEBI" id="CHEBI:456216"/>
        <dbReference type="EC" id="2.7.1.26"/>
    </reaction>
</comment>
<evidence type="ECO:0000256" key="1">
    <source>
        <dbReference type="ARBA" id="ARBA00002121"/>
    </source>
</evidence>
<dbReference type="AlphaFoldDB" id="A0A1H9Y6S7"/>
<evidence type="ECO:0000256" key="5">
    <source>
        <dbReference type="ARBA" id="ARBA00022643"/>
    </source>
</evidence>
<proteinExistence type="inferred from homology"/>
<dbReference type="NCBIfam" id="NF004160">
    <property type="entry name" value="PRK05627.1-3"/>
    <property type="match status" value="1"/>
</dbReference>